<keyword evidence="1" id="KW-0472">Membrane</keyword>
<proteinExistence type="predicted"/>
<name>A0AAE0DGI9_COLKA</name>
<gene>
    <name evidence="2" type="ORF">CKAH01_11331</name>
</gene>
<evidence type="ECO:0000313" key="2">
    <source>
        <dbReference type="EMBL" id="KAK2779408.1"/>
    </source>
</evidence>
<keyword evidence="3" id="KW-1185">Reference proteome</keyword>
<accession>A0AAE0DGI9</accession>
<organism evidence="2 3">
    <name type="scientific">Colletotrichum kahawae</name>
    <name type="common">Coffee berry disease fungus</name>
    <dbReference type="NCBI Taxonomy" id="34407"/>
    <lineage>
        <taxon>Eukaryota</taxon>
        <taxon>Fungi</taxon>
        <taxon>Dikarya</taxon>
        <taxon>Ascomycota</taxon>
        <taxon>Pezizomycotina</taxon>
        <taxon>Sordariomycetes</taxon>
        <taxon>Hypocreomycetidae</taxon>
        <taxon>Glomerellales</taxon>
        <taxon>Glomerellaceae</taxon>
        <taxon>Colletotrichum</taxon>
        <taxon>Colletotrichum gloeosporioides species complex</taxon>
    </lineage>
</organism>
<dbReference type="Proteomes" id="UP001281614">
    <property type="component" value="Unassembled WGS sequence"/>
</dbReference>
<keyword evidence="1" id="KW-1133">Transmembrane helix</keyword>
<keyword evidence="1" id="KW-0812">Transmembrane</keyword>
<reference evidence="2" key="1">
    <citation type="submission" date="2023-02" db="EMBL/GenBank/DDBJ databases">
        <title>Colletotrichum kahawae CIFC_Que2 genome sequencing and assembly.</title>
        <authorList>
            <person name="Baroncelli R."/>
        </authorList>
    </citation>
    <scope>NUCLEOTIDE SEQUENCE</scope>
    <source>
        <strain evidence="2">CIFC_Que2</strain>
    </source>
</reference>
<sequence length="147" mass="17417">MEYVCVFLLAEALTLNRRTRNFPVPKEVIQETIDTLNYLYPWDSATRKLLRREGTDIDMHGSQDPIPDRRSLRDFKYYKPRMVDVAYEFLNPPKSWTTIWKDRRNPMQFWTFWLGLLIFFFTLGFGVAATVLAVLQLDVARHPPKSD</sequence>
<evidence type="ECO:0000313" key="3">
    <source>
        <dbReference type="Proteomes" id="UP001281614"/>
    </source>
</evidence>
<dbReference type="AlphaFoldDB" id="A0AAE0DGI9"/>
<protein>
    <submittedName>
        <fullName evidence="2">Uncharacterized protein</fullName>
    </submittedName>
</protein>
<feature type="transmembrane region" description="Helical" evidence="1">
    <location>
        <begin position="110"/>
        <end position="135"/>
    </location>
</feature>
<dbReference type="EMBL" id="VYYT01000003">
    <property type="protein sequence ID" value="KAK2779408.1"/>
    <property type="molecule type" value="Genomic_DNA"/>
</dbReference>
<evidence type="ECO:0000256" key="1">
    <source>
        <dbReference type="SAM" id="Phobius"/>
    </source>
</evidence>
<comment type="caution">
    <text evidence="2">The sequence shown here is derived from an EMBL/GenBank/DDBJ whole genome shotgun (WGS) entry which is preliminary data.</text>
</comment>